<dbReference type="SUPFAM" id="SSF48452">
    <property type="entry name" value="TPR-like"/>
    <property type="match status" value="1"/>
</dbReference>
<dbReference type="Proteomes" id="UP000001495">
    <property type="component" value="Chromosome"/>
</dbReference>
<evidence type="ECO:0000256" key="3">
    <source>
        <dbReference type="PROSITE-ProRule" id="PRU00339"/>
    </source>
</evidence>
<protein>
    <submittedName>
        <fullName evidence="4">Tetratricopeptide TPR_2 repeat protein</fullName>
    </submittedName>
</protein>
<dbReference type="GeneID" id="8365304"/>
<dbReference type="Pfam" id="PF13432">
    <property type="entry name" value="TPR_16"/>
    <property type="match status" value="1"/>
</dbReference>
<dbReference type="SMART" id="SM00028">
    <property type="entry name" value="TPR"/>
    <property type="match status" value="7"/>
</dbReference>
<gene>
    <name evidence="4" type="ordered locus">Mefer_0629</name>
</gene>
<dbReference type="InterPro" id="IPR011990">
    <property type="entry name" value="TPR-like_helical_dom_sf"/>
</dbReference>
<dbReference type="PROSITE" id="PS50293">
    <property type="entry name" value="TPR_REGION"/>
    <property type="match status" value="1"/>
</dbReference>
<accession>C7P7B7</accession>
<dbReference type="OrthoDB" id="115601at2157"/>
<dbReference type="eggNOG" id="arCOG03038">
    <property type="taxonomic scope" value="Archaea"/>
</dbReference>
<dbReference type="PROSITE" id="PS50005">
    <property type="entry name" value="TPR"/>
    <property type="match status" value="3"/>
</dbReference>
<dbReference type="KEGG" id="mfe:Mefer_0629"/>
<dbReference type="PANTHER" id="PTHR44943">
    <property type="entry name" value="CELLULOSE SYNTHASE OPERON PROTEIN C"/>
    <property type="match status" value="1"/>
</dbReference>
<dbReference type="HOGENOM" id="CLU_003728_2_5_2"/>
<organism evidence="4 5">
    <name type="scientific">Methanocaldococcus fervens (strain DSM 4213 / JCM 15782 / AG86)</name>
    <name type="common">Methanococcus fervens</name>
    <dbReference type="NCBI Taxonomy" id="573064"/>
    <lineage>
        <taxon>Archaea</taxon>
        <taxon>Methanobacteriati</taxon>
        <taxon>Methanobacteriota</taxon>
        <taxon>Methanomada group</taxon>
        <taxon>Methanococci</taxon>
        <taxon>Methanococcales</taxon>
        <taxon>Methanocaldococcaceae</taxon>
        <taxon>Methanocaldococcus</taxon>
    </lineage>
</organism>
<dbReference type="AlphaFoldDB" id="C7P7B7"/>
<dbReference type="InterPro" id="IPR051685">
    <property type="entry name" value="Ycf3/AcsC/BcsC/TPR_MFPF"/>
</dbReference>
<evidence type="ECO:0000313" key="5">
    <source>
        <dbReference type="Proteomes" id="UP000001495"/>
    </source>
</evidence>
<evidence type="ECO:0000313" key="4">
    <source>
        <dbReference type="EMBL" id="ACV24449.1"/>
    </source>
</evidence>
<keyword evidence="5" id="KW-1185">Reference proteome</keyword>
<dbReference type="EMBL" id="CP001696">
    <property type="protein sequence ID" value="ACV24449.1"/>
    <property type="molecule type" value="Genomic_DNA"/>
</dbReference>
<evidence type="ECO:0000256" key="1">
    <source>
        <dbReference type="ARBA" id="ARBA00022737"/>
    </source>
</evidence>
<feature type="repeat" description="TPR" evidence="3">
    <location>
        <begin position="188"/>
        <end position="221"/>
    </location>
</feature>
<proteinExistence type="predicted"/>
<dbReference type="PANTHER" id="PTHR44943:SF8">
    <property type="entry name" value="TPR REPEAT-CONTAINING PROTEIN MJ0263"/>
    <property type="match status" value="1"/>
</dbReference>
<dbReference type="InterPro" id="IPR019734">
    <property type="entry name" value="TPR_rpt"/>
</dbReference>
<dbReference type="STRING" id="573064.Mefer_0629"/>
<keyword evidence="2 3" id="KW-0802">TPR repeat</keyword>
<name>C7P7B7_METFA</name>
<evidence type="ECO:0000256" key="2">
    <source>
        <dbReference type="ARBA" id="ARBA00022803"/>
    </source>
</evidence>
<keyword evidence="1" id="KW-0677">Repeat</keyword>
<dbReference type="RefSeq" id="WP_015791186.1">
    <property type="nucleotide sequence ID" value="NC_013156.1"/>
</dbReference>
<feature type="repeat" description="TPR" evidence="3">
    <location>
        <begin position="121"/>
        <end position="154"/>
    </location>
</feature>
<feature type="repeat" description="TPR" evidence="3">
    <location>
        <begin position="222"/>
        <end position="255"/>
    </location>
</feature>
<dbReference type="Gene3D" id="1.25.40.10">
    <property type="entry name" value="Tetratricopeptide repeat domain"/>
    <property type="match status" value="1"/>
</dbReference>
<dbReference type="Pfam" id="PF12895">
    <property type="entry name" value="ANAPC3"/>
    <property type="match status" value="1"/>
</dbReference>
<reference evidence="4" key="1">
    <citation type="submission" date="2009-08" db="EMBL/GenBank/DDBJ databases">
        <title>Complete sequence of chromosome of Methanocaldococcus fervens AG86.</title>
        <authorList>
            <consortium name="US DOE Joint Genome Institute"/>
            <person name="Lucas S."/>
            <person name="Copeland A."/>
            <person name="Lapidus A."/>
            <person name="Glavina del Rio T."/>
            <person name="Tice H."/>
            <person name="Bruce D."/>
            <person name="Goodwin L."/>
            <person name="Pitluck S."/>
            <person name="Chertkov O."/>
            <person name="Detter J.C."/>
            <person name="Han C."/>
            <person name="Tapia R."/>
            <person name="Larimer F."/>
            <person name="Land M."/>
            <person name="Hauser L."/>
            <person name="Kyrpides N."/>
            <person name="Ovchinnikova G."/>
            <person name="Lupa-Sieprawska M."/>
            <person name="Whitman W.B."/>
        </authorList>
    </citation>
    <scope>NUCLEOTIDE SEQUENCE [LARGE SCALE GENOMIC DNA]</scope>
    <source>
        <strain evidence="4">AG86</strain>
    </source>
</reference>
<sequence>MENTKNNKLKNLKNDNNEEFAKNLMKTFESAYESVDEFDKNISKVLEAHPNHPMANFFKGFIQALHGDFEKSLEFFNRGLKSSDGNPIVKFARALAKLHLNKPEECLKDLEEVVKANPKFAFAYSFIGGILEDFGKYEDALKAYKKMAEIAPNPYAYYKIASLLYNLGKHEESLRYLDEALKIDSKFVSALILKAEILLSLNKISEALLTLKKALDIRPDNTQALFVLGLIHLRIGEFDEAINAFNKVLEKNSYHILSMLGKAIAYERKGLMEKAIELYNRVFNYYDKDK</sequence>